<evidence type="ECO:0000256" key="3">
    <source>
        <dbReference type="ARBA" id="ARBA00022448"/>
    </source>
</evidence>
<dbReference type="InterPro" id="IPR000515">
    <property type="entry name" value="MetI-like"/>
</dbReference>
<feature type="transmembrane region" description="Helical" evidence="8">
    <location>
        <begin position="189"/>
        <end position="210"/>
    </location>
</feature>
<comment type="similarity">
    <text evidence="2 8">Belongs to the binding-protein-dependent transport system permease family.</text>
</comment>
<feature type="transmembrane region" description="Helical" evidence="8">
    <location>
        <begin position="241"/>
        <end position="262"/>
    </location>
</feature>
<sequence length="334" mass="36175">MLLIRVCGLTALLRERDVTDTSLLRLATKSRLSRSQSGKKRWRIAPLTTLAATLAGVLILGAVFAPLVAPHTPFDPSTLDLMDGLTPPLQASAFTGNSFLMGTDHQGRDIFSSILYGSRISLLVAFSATFVSLLIGVSAGLISGYRGGITDAVIMRIADAQLTFPTILIALLIFGFAQRLIPPAQQETAAVWLLIFAIGLSNWPQFARTVRGAVLVERRKDYVSAAQLIGVRPVRLLITHILPNLLGPVMVIATIGLALAVLEEATLSYLGVGVPPTRPSLGTLIRNGQQFLFSGEWWILVFPALTLVLLALAINLLGDRLRDRLNPKLREKSR</sequence>
<evidence type="ECO:0000313" key="10">
    <source>
        <dbReference type="EMBL" id="KAB0569400.1"/>
    </source>
</evidence>
<dbReference type="InterPro" id="IPR035906">
    <property type="entry name" value="MetI-like_sf"/>
</dbReference>
<dbReference type="PANTHER" id="PTHR43386">
    <property type="entry name" value="OLIGOPEPTIDE TRANSPORT SYSTEM PERMEASE PROTEIN APPC"/>
    <property type="match status" value="1"/>
</dbReference>
<evidence type="ECO:0000256" key="7">
    <source>
        <dbReference type="ARBA" id="ARBA00023136"/>
    </source>
</evidence>
<keyword evidence="3 8" id="KW-0813">Transport</keyword>
<keyword evidence="5 8" id="KW-0812">Transmembrane</keyword>
<keyword evidence="6 8" id="KW-1133">Transmembrane helix</keyword>
<feature type="transmembrane region" description="Helical" evidence="8">
    <location>
        <begin position="44"/>
        <end position="69"/>
    </location>
</feature>
<dbReference type="CDD" id="cd06261">
    <property type="entry name" value="TM_PBP2"/>
    <property type="match status" value="1"/>
</dbReference>
<keyword evidence="7 8" id="KW-0472">Membrane</keyword>
<feature type="domain" description="ABC transmembrane type-1" evidence="9">
    <location>
        <begin position="118"/>
        <end position="318"/>
    </location>
</feature>
<feature type="transmembrane region" description="Helical" evidence="8">
    <location>
        <begin position="157"/>
        <end position="177"/>
    </location>
</feature>
<dbReference type="GO" id="GO:0005886">
    <property type="term" value="C:plasma membrane"/>
    <property type="evidence" value="ECO:0007669"/>
    <property type="project" value="UniProtKB-SubCell"/>
</dbReference>
<protein>
    <submittedName>
        <fullName evidence="10">ABC transporter permease</fullName>
    </submittedName>
</protein>
<evidence type="ECO:0000256" key="4">
    <source>
        <dbReference type="ARBA" id="ARBA00022475"/>
    </source>
</evidence>
<dbReference type="Gene3D" id="1.10.3720.10">
    <property type="entry name" value="MetI-like"/>
    <property type="match status" value="1"/>
</dbReference>
<evidence type="ECO:0000256" key="5">
    <source>
        <dbReference type="ARBA" id="ARBA00022692"/>
    </source>
</evidence>
<evidence type="ECO:0000256" key="8">
    <source>
        <dbReference type="RuleBase" id="RU363032"/>
    </source>
</evidence>
<dbReference type="SUPFAM" id="SSF161098">
    <property type="entry name" value="MetI-like"/>
    <property type="match status" value="1"/>
</dbReference>
<feature type="transmembrane region" description="Helical" evidence="8">
    <location>
        <begin position="297"/>
        <end position="318"/>
    </location>
</feature>
<reference evidence="10" key="1">
    <citation type="submission" date="2019-09" db="EMBL/GenBank/DDBJ databases">
        <title>Draft genome sequences of 48 bacterial type strains from the CCUG.</title>
        <authorList>
            <person name="Tunovic T."/>
            <person name="Pineiro-Iglesias B."/>
            <person name="Unosson C."/>
            <person name="Inganas E."/>
            <person name="Ohlen M."/>
            <person name="Cardew S."/>
            <person name="Jensie-Markopoulos S."/>
            <person name="Salva-Serra F."/>
            <person name="Jaen-Luchoro D."/>
            <person name="Karlsson R."/>
            <person name="Svensson-Stadler L."/>
            <person name="Chun J."/>
            <person name="Moore E."/>
        </authorList>
    </citation>
    <scope>NUCLEOTIDE SEQUENCE</scope>
    <source>
        <strain evidence="10">CCUG 50899</strain>
    </source>
</reference>
<organism evidence="10">
    <name type="scientific">Brucella pituitosa</name>
    <dbReference type="NCBI Taxonomy" id="571256"/>
    <lineage>
        <taxon>Bacteria</taxon>
        <taxon>Pseudomonadati</taxon>
        <taxon>Pseudomonadota</taxon>
        <taxon>Alphaproteobacteria</taxon>
        <taxon>Hyphomicrobiales</taxon>
        <taxon>Brucellaceae</taxon>
        <taxon>Brucella/Ochrobactrum group</taxon>
        <taxon>Brucella</taxon>
    </lineage>
</organism>
<name>A0A643EWJ5_9HYPH</name>
<keyword evidence="4" id="KW-1003">Cell membrane</keyword>
<proteinExistence type="inferred from homology"/>
<dbReference type="PROSITE" id="PS50928">
    <property type="entry name" value="ABC_TM1"/>
    <property type="match status" value="1"/>
</dbReference>
<evidence type="ECO:0000256" key="6">
    <source>
        <dbReference type="ARBA" id="ARBA00022989"/>
    </source>
</evidence>
<dbReference type="PANTHER" id="PTHR43386:SF26">
    <property type="entry name" value="ABC TRANSPORTER PERMEASE PROTEIN"/>
    <property type="match status" value="1"/>
</dbReference>
<gene>
    <name evidence="10" type="ORF">F7Q93_16830</name>
</gene>
<dbReference type="GO" id="GO:0055085">
    <property type="term" value="P:transmembrane transport"/>
    <property type="evidence" value="ECO:0007669"/>
    <property type="project" value="InterPro"/>
</dbReference>
<dbReference type="EMBL" id="VZPE01000007">
    <property type="protein sequence ID" value="KAB0569400.1"/>
    <property type="molecule type" value="Genomic_DNA"/>
</dbReference>
<accession>A0A643EWJ5</accession>
<dbReference type="Pfam" id="PF00528">
    <property type="entry name" value="BPD_transp_1"/>
    <property type="match status" value="1"/>
</dbReference>
<evidence type="ECO:0000259" key="9">
    <source>
        <dbReference type="PROSITE" id="PS50928"/>
    </source>
</evidence>
<dbReference type="AlphaFoldDB" id="A0A643EWJ5"/>
<evidence type="ECO:0000256" key="2">
    <source>
        <dbReference type="ARBA" id="ARBA00009306"/>
    </source>
</evidence>
<dbReference type="InterPro" id="IPR050366">
    <property type="entry name" value="BP-dependent_transpt_permease"/>
</dbReference>
<comment type="caution">
    <text evidence="10">The sequence shown here is derived from an EMBL/GenBank/DDBJ whole genome shotgun (WGS) entry which is preliminary data.</text>
</comment>
<evidence type="ECO:0000256" key="1">
    <source>
        <dbReference type="ARBA" id="ARBA00004651"/>
    </source>
</evidence>
<feature type="transmembrane region" description="Helical" evidence="8">
    <location>
        <begin position="120"/>
        <end position="145"/>
    </location>
</feature>
<comment type="subcellular location">
    <subcellularLocation>
        <location evidence="1 8">Cell membrane</location>
        <topology evidence="1 8">Multi-pass membrane protein</topology>
    </subcellularLocation>
</comment>